<accession>A0A172S036</accession>
<dbReference type="EMBL" id="FOEC01000001">
    <property type="protein sequence ID" value="SEO40144.1"/>
    <property type="molecule type" value="Genomic_DNA"/>
</dbReference>
<dbReference type="Proteomes" id="UP000182975">
    <property type="component" value="Unassembled WGS sequence"/>
</dbReference>
<sequence>MIRRTLMQRDQELVDFEIDLATGTAHIVETHNDELCAAIGIGPKNRDEMLTALIQRRSMSRMRRDKSEILAAFRAKSLLELAFKGHGLTLSDQFWYRAPHSTERWADINFFDNEWNPQFGSTILRGDYAHLPDCSLDVPEVTTPGHAIKAWERTSKGIYLIKTGEFPNGAELIGAKLGFILCSLLLGKDHCIPMEMAERHGKPCSVSPLMLNSNEEFADGNRVYAMADMWDSPNLGKGSVTTEACDELINAYTAIGVQDASAQVARRACFFSLSLLLDYTPGNFGAIRAIGSNEWRVAPLFDYDGSFGFPFNGISISSLCENPMFVQLFCAHRFAFLKSSWDWSWCNPRVLDGFEDTIMKAYSSCQGLPLGFAELISHLFVSQRDYVSKIVAGEE</sequence>
<name>A0A172S036_9ACTN</name>
<proteinExistence type="predicted"/>
<evidence type="ECO:0000313" key="1">
    <source>
        <dbReference type="EMBL" id="SEO40144.1"/>
    </source>
</evidence>
<dbReference type="RefSeq" id="WP_066664493.1">
    <property type="nucleotide sequence ID" value="NZ_CP011402.1"/>
</dbReference>
<evidence type="ECO:0000313" key="2">
    <source>
        <dbReference type="Proteomes" id="UP000182975"/>
    </source>
</evidence>
<evidence type="ECO:0008006" key="3">
    <source>
        <dbReference type="Google" id="ProtNLM"/>
    </source>
</evidence>
<reference evidence="2" key="1">
    <citation type="submission" date="2016-10" db="EMBL/GenBank/DDBJ databases">
        <authorList>
            <person name="Varghese N."/>
        </authorList>
    </citation>
    <scope>NUCLEOTIDE SEQUENCE [LARGE SCALE GENOMIC DNA]</scope>
    <source>
        <strain evidence="2">DSM 21843</strain>
    </source>
</reference>
<dbReference type="AlphaFoldDB" id="A0A172S036"/>
<gene>
    <name evidence="1" type="ORF">SAMN02910314_00131</name>
</gene>
<dbReference type="KEGG" id="ddt:AAY81_09675"/>
<dbReference type="STRING" id="79604.AAY81_09675"/>
<keyword evidence="2" id="KW-1185">Reference proteome</keyword>
<dbReference type="OrthoDB" id="9812605at2"/>
<organism evidence="1 2">
    <name type="scientific">Denitrobacterium detoxificans</name>
    <dbReference type="NCBI Taxonomy" id="79604"/>
    <lineage>
        <taxon>Bacteria</taxon>
        <taxon>Bacillati</taxon>
        <taxon>Actinomycetota</taxon>
        <taxon>Coriobacteriia</taxon>
        <taxon>Eggerthellales</taxon>
        <taxon>Eggerthellaceae</taxon>
        <taxon>Denitrobacterium</taxon>
    </lineage>
</organism>
<protein>
    <recommendedName>
        <fullName evidence="3">HipA-like C-terminal domain-containing protein</fullName>
    </recommendedName>
</protein>